<dbReference type="SMART" id="SM00213">
    <property type="entry name" value="UBQ"/>
    <property type="match status" value="1"/>
</dbReference>
<dbReference type="InterPro" id="IPR013083">
    <property type="entry name" value="Znf_RING/FYVE/PHD"/>
</dbReference>
<dbReference type="Gene3D" id="2.30.30.1150">
    <property type="match status" value="1"/>
</dbReference>
<proteinExistence type="predicted"/>
<dbReference type="InterPro" id="IPR045134">
    <property type="entry name" value="UHRF1/2-like"/>
</dbReference>
<dbReference type="InterPro" id="IPR021991">
    <property type="entry name" value="TTD_dom"/>
</dbReference>
<dbReference type="InterPro" id="IPR001841">
    <property type="entry name" value="Znf_RING"/>
</dbReference>
<dbReference type="Pfam" id="PF02182">
    <property type="entry name" value="SAD_SRA"/>
    <property type="match status" value="1"/>
</dbReference>
<evidence type="ECO:0000256" key="9">
    <source>
        <dbReference type="ARBA" id="ARBA00023125"/>
    </source>
</evidence>
<feature type="domain" description="Ubiquitin-like" evidence="15">
    <location>
        <begin position="1"/>
        <end position="76"/>
    </location>
</feature>
<dbReference type="PROSITE" id="PS50053">
    <property type="entry name" value="UBIQUITIN_2"/>
    <property type="match status" value="1"/>
</dbReference>
<dbReference type="GO" id="GO:0044027">
    <property type="term" value="P:negative regulation of gene expression via chromosomal CpG island methylation"/>
    <property type="evidence" value="ECO:0007669"/>
    <property type="project" value="TreeGrafter"/>
</dbReference>
<dbReference type="PROSITE" id="PS50089">
    <property type="entry name" value="ZF_RING_2"/>
    <property type="match status" value="1"/>
</dbReference>
<dbReference type="InterPro" id="IPR003105">
    <property type="entry name" value="SRA_YDG"/>
</dbReference>
<dbReference type="Gene3D" id="3.30.40.10">
    <property type="entry name" value="Zinc/RING finger domain, C3HC4 (zinc finger)"/>
    <property type="match status" value="1"/>
</dbReference>
<comment type="pathway">
    <text evidence="2">Protein modification; protein ubiquitination.</text>
</comment>
<feature type="domain" description="PHD-type" evidence="14">
    <location>
        <begin position="261"/>
        <end position="327"/>
    </location>
</feature>
<name>A0A9N9XNB7_PHYSR</name>
<dbReference type="InterPro" id="IPR019787">
    <property type="entry name" value="Znf_PHD-finger"/>
</dbReference>
<evidence type="ECO:0000256" key="11">
    <source>
        <dbReference type="ARBA" id="ARBA00023306"/>
    </source>
</evidence>
<dbReference type="OrthoDB" id="2270193at2759"/>
<dbReference type="PROSITE" id="PS51015">
    <property type="entry name" value="YDG"/>
    <property type="match status" value="1"/>
</dbReference>
<dbReference type="SUPFAM" id="SSF57903">
    <property type="entry name" value="FYVE/PHD zinc finger"/>
    <property type="match status" value="1"/>
</dbReference>
<evidence type="ECO:0000256" key="2">
    <source>
        <dbReference type="ARBA" id="ARBA00004906"/>
    </source>
</evidence>
<dbReference type="PROSITE" id="PS00518">
    <property type="entry name" value="ZF_RING_1"/>
    <property type="match status" value="1"/>
</dbReference>
<dbReference type="InterPro" id="IPR029071">
    <property type="entry name" value="Ubiquitin-like_domsf"/>
</dbReference>
<dbReference type="SMART" id="SM00466">
    <property type="entry name" value="SRA"/>
    <property type="match status" value="1"/>
</dbReference>
<keyword evidence="11" id="KW-0131">Cell cycle</keyword>
<evidence type="ECO:0000259" key="17">
    <source>
        <dbReference type="PROSITE" id="PS51015"/>
    </source>
</evidence>
<evidence type="ECO:0000313" key="18">
    <source>
        <dbReference type="EMBL" id="CAG9858171.1"/>
    </source>
</evidence>
<dbReference type="InterPro" id="IPR011011">
    <property type="entry name" value="Znf_FYVE_PHD"/>
</dbReference>
<dbReference type="GO" id="GO:0016567">
    <property type="term" value="P:protein ubiquitination"/>
    <property type="evidence" value="ECO:0007669"/>
    <property type="project" value="TreeGrafter"/>
</dbReference>
<dbReference type="InterPro" id="IPR017907">
    <property type="entry name" value="Znf_RING_CS"/>
</dbReference>
<dbReference type="EMBL" id="OU900095">
    <property type="protein sequence ID" value="CAG9858171.1"/>
    <property type="molecule type" value="Genomic_DNA"/>
</dbReference>
<organism evidence="18 19">
    <name type="scientific">Phyllotreta striolata</name>
    <name type="common">Striped flea beetle</name>
    <name type="synonym">Crioceris striolata</name>
    <dbReference type="NCBI Taxonomy" id="444603"/>
    <lineage>
        <taxon>Eukaryota</taxon>
        <taxon>Metazoa</taxon>
        <taxon>Ecdysozoa</taxon>
        <taxon>Arthropoda</taxon>
        <taxon>Hexapoda</taxon>
        <taxon>Insecta</taxon>
        <taxon>Pterygota</taxon>
        <taxon>Neoptera</taxon>
        <taxon>Endopterygota</taxon>
        <taxon>Coleoptera</taxon>
        <taxon>Polyphaga</taxon>
        <taxon>Cucujiformia</taxon>
        <taxon>Chrysomeloidea</taxon>
        <taxon>Chrysomelidae</taxon>
        <taxon>Galerucinae</taxon>
        <taxon>Alticini</taxon>
        <taxon>Phyllotreta</taxon>
    </lineage>
</organism>
<evidence type="ECO:0000256" key="6">
    <source>
        <dbReference type="ARBA" id="ARBA00022771"/>
    </source>
</evidence>
<reference evidence="18" key="1">
    <citation type="submission" date="2022-01" db="EMBL/GenBank/DDBJ databases">
        <authorList>
            <person name="King R."/>
        </authorList>
    </citation>
    <scope>NUCLEOTIDE SEQUENCE</scope>
</reference>
<dbReference type="Pfam" id="PF00628">
    <property type="entry name" value="PHD"/>
    <property type="match status" value="1"/>
</dbReference>
<sequence length="707" mass="80731">MLINISTQDETGKTTVFSVDISKKALVCELKAKIADKIKIKSSRQRLIYFGKSLEDSVELVDYKIIHGGTIILSIRPDIQTDDESKCDKQPENDEFVEVESKYYKKGDFVDVLLSDTGAWYEGVIQKISINNKEAFDEEKILFNVISSEHIVPAFDVEVYPKNLRPRSYYNYKPDELQIDLVVLANYNLEDKKSRGLWYDFKINELTRTKITGTIHLGNDEAPIEDCSIEFRNELMRIEEAKPLADCPQNENITYVPRKYPYYCDKCLDDKKKKCDKCGCKVCKGKENYNKILLCDECDDEYHTYCLDPPLENIPDDDWYCPTCKVDQSEIMTTGEFRLTKRQAKMPNKQSTSTRDWGKGMACAGRSTICTIVPKNHFGPIPGIDVGTRWMFRVQVSEAGVHRPSVSGIHGVANEGAFSLVLSGGYEDDVDTGYEFLYTGSGGRDLSGNKRVNVQSCDQTLTGCNKALALNCHAAFNEKGAHADDWTKGKPIRVVRNYKARKHSKYAPLEGNRYDGIYKVVKYYPEKGLSGFIVWKYLLRRDDPAPAPWEKAGQELDMIYPPLYLENRSEKKKDGGGKRKKQTDLLKHVKKAKLEYTLPDEVKKLIEKDKLNSKYWNECSTYLTKGKSDYLVKVQEMFTCICCQDLVFDPVTLECTHSFCKGCMKRSFKCKLFSCPCCRGELGENYKLEINENFSQALKLLFPGYGP</sequence>
<gene>
    <name evidence="18" type="ORF">PHYEVI_LOCUS4562</name>
</gene>
<dbReference type="Gene3D" id="3.10.20.90">
    <property type="entry name" value="Phosphatidylinositol 3-kinase Catalytic Subunit, Chain A, domain 1"/>
    <property type="match status" value="1"/>
</dbReference>
<dbReference type="Gene3D" id="2.30.30.140">
    <property type="match status" value="1"/>
</dbReference>
<evidence type="ECO:0000256" key="8">
    <source>
        <dbReference type="ARBA" id="ARBA00022833"/>
    </source>
</evidence>
<keyword evidence="7" id="KW-0833">Ubl conjugation pathway</keyword>
<dbReference type="EC" id="2.3.2.27" evidence="3"/>
<dbReference type="Pfam" id="PF00240">
    <property type="entry name" value="ubiquitin"/>
    <property type="match status" value="1"/>
</dbReference>
<evidence type="ECO:0000256" key="1">
    <source>
        <dbReference type="ARBA" id="ARBA00000900"/>
    </source>
</evidence>
<keyword evidence="5" id="KW-0479">Metal-binding</keyword>
<evidence type="ECO:0000259" key="14">
    <source>
        <dbReference type="PROSITE" id="PS50016"/>
    </source>
</evidence>
<dbReference type="PANTHER" id="PTHR14140:SF45">
    <property type="entry name" value="RING-TYPE E3 UBIQUITIN TRANSFERASE"/>
    <property type="match status" value="1"/>
</dbReference>
<evidence type="ECO:0000256" key="7">
    <source>
        <dbReference type="ARBA" id="ARBA00022786"/>
    </source>
</evidence>
<evidence type="ECO:0000256" key="3">
    <source>
        <dbReference type="ARBA" id="ARBA00012483"/>
    </source>
</evidence>
<evidence type="ECO:0000313" key="19">
    <source>
        <dbReference type="Proteomes" id="UP001153712"/>
    </source>
</evidence>
<dbReference type="GO" id="GO:0003677">
    <property type="term" value="F:DNA binding"/>
    <property type="evidence" value="ECO:0007669"/>
    <property type="project" value="UniProtKB-KW"/>
</dbReference>
<feature type="domain" description="YDG" evidence="17">
    <location>
        <begin position="379"/>
        <end position="541"/>
    </location>
</feature>
<feature type="domain" description="RING-type" evidence="16">
    <location>
        <begin position="640"/>
        <end position="679"/>
    </location>
</feature>
<dbReference type="SMART" id="SM00184">
    <property type="entry name" value="RING"/>
    <property type="match status" value="2"/>
</dbReference>
<accession>A0A9N9XNB7</accession>
<keyword evidence="9" id="KW-0238">DNA-binding</keyword>
<evidence type="ECO:0000259" key="15">
    <source>
        <dbReference type="PROSITE" id="PS50053"/>
    </source>
</evidence>
<evidence type="ECO:0000256" key="4">
    <source>
        <dbReference type="ARBA" id="ARBA00022679"/>
    </source>
</evidence>
<protein>
    <recommendedName>
        <fullName evidence="3">RING-type E3 ubiquitin transferase</fullName>
        <ecNumber evidence="3">2.3.2.27</ecNumber>
    </recommendedName>
</protein>
<dbReference type="PROSITE" id="PS50016">
    <property type="entry name" value="ZF_PHD_2"/>
    <property type="match status" value="1"/>
</dbReference>
<keyword evidence="8" id="KW-0862">Zinc</keyword>
<dbReference type="GO" id="GO:0008270">
    <property type="term" value="F:zinc ion binding"/>
    <property type="evidence" value="ECO:0007669"/>
    <property type="project" value="UniProtKB-KW"/>
</dbReference>
<dbReference type="InterPro" id="IPR001965">
    <property type="entry name" value="Znf_PHD"/>
</dbReference>
<dbReference type="AlphaFoldDB" id="A0A9N9XNB7"/>
<evidence type="ECO:0000259" key="16">
    <source>
        <dbReference type="PROSITE" id="PS50089"/>
    </source>
</evidence>
<dbReference type="SUPFAM" id="SSF54236">
    <property type="entry name" value="Ubiquitin-like"/>
    <property type="match status" value="1"/>
</dbReference>
<dbReference type="CDD" id="cd17039">
    <property type="entry name" value="Ubl_ubiquitin_like"/>
    <property type="match status" value="1"/>
</dbReference>
<dbReference type="Proteomes" id="UP001153712">
    <property type="component" value="Chromosome 2"/>
</dbReference>
<evidence type="ECO:0000256" key="5">
    <source>
        <dbReference type="ARBA" id="ARBA00022723"/>
    </source>
</evidence>
<dbReference type="Gene3D" id="2.30.280.10">
    <property type="entry name" value="SRA-YDG"/>
    <property type="match status" value="1"/>
</dbReference>
<evidence type="ECO:0000256" key="10">
    <source>
        <dbReference type="ARBA" id="ARBA00023242"/>
    </source>
</evidence>
<dbReference type="SUPFAM" id="SSF57850">
    <property type="entry name" value="RING/U-box"/>
    <property type="match status" value="1"/>
</dbReference>
<dbReference type="InterPro" id="IPR015947">
    <property type="entry name" value="PUA-like_sf"/>
</dbReference>
<dbReference type="InterPro" id="IPR000626">
    <property type="entry name" value="Ubiquitin-like_dom"/>
</dbReference>
<dbReference type="GO" id="GO:0061630">
    <property type="term" value="F:ubiquitin protein ligase activity"/>
    <property type="evidence" value="ECO:0007669"/>
    <property type="project" value="UniProtKB-EC"/>
</dbReference>
<dbReference type="InterPro" id="IPR036987">
    <property type="entry name" value="SRA-YDG_sf"/>
</dbReference>
<dbReference type="Pfam" id="PF12148">
    <property type="entry name" value="TTD"/>
    <property type="match status" value="1"/>
</dbReference>
<comment type="catalytic activity">
    <reaction evidence="1">
        <text>S-ubiquitinyl-[E2 ubiquitin-conjugating enzyme]-L-cysteine + [acceptor protein]-L-lysine = [E2 ubiquitin-conjugating enzyme]-L-cysteine + N(6)-ubiquitinyl-[acceptor protein]-L-lysine.</text>
        <dbReference type="EC" id="2.3.2.27"/>
    </reaction>
</comment>
<dbReference type="SMART" id="SM00249">
    <property type="entry name" value="PHD"/>
    <property type="match status" value="1"/>
</dbReference>
<evidence type="ECO:0000256" key="13">
    <source>
        <dbReference type="PROSITE-ProRule" id="PRU00358"/>
    </source>
</evidence>
<keyword evidence="4" id="KW-0808">Transferase</keyword>
<comment type="subcellular location">
    <subcellularLocation>
        <location evidence="13">Nucleus</location>
    </subcellularLocation>
</comment>
<keyword evidence="10 13" id="KW-0539">Nucleus</keyword>
<dbReference type="GO" id="GO:0005634">
    <property type="term" value="C:nucleus"/>
    <property type="evidence" value="ECO:0007669"/>
    <property type="project" value="UniProtKB-SubCell"/>
</dbReference>
<dbReference type="PANTHER" id="PTHR14140">
    <property type="entry name" value="E3 UBIQUITIN-PROTEIN LIGASE UHRF-RELATED"/>
    <property type="match status" value="1"/>
</dbReference>
<dbReference type="SUPFAM" id="SSF88697">
    <property type="entry name" value="PUA domain-like"/>
    <property type="match status" value="1"/>
</dbReference>
<dbReference type="CDD" id="cd15525">
    <property type="entry name" value="PHD_UHRF1_2"/>
    <property type="match status" value="1"/>
</dbReference>
<evidence type="ECO:0000256" key="12">
    <source>
        <dbReference type="PROSITE-ProRule" id="PRU00175"/>
    </source>
</evidence>
<keyword evidence="6 12" id="KW-0863">Zinc-finger</keyword>
<keyword evidence="19" id="KW-1185">Reference proteome</keyword>